<dbReference type="InterPro" id="IPR037066">
    <property type="entry name" value="Plug_dom_sf"/>
</dbReference>
<reference evidence="16 17" key="1">
    <citation type="submission" date="2021-04" db="EMBL/GenBank/DDBJ databases">
        <title>Genomics, taxonomy and metabolism of representatives of sulfur bacteria of the genus Thiothrix: Thiothrix fructosivorans QT, Thiothrix unzii A1T and three new species, Thiothrix subterranea sp. nov., Thiothrix litoralis sp. nov. and 'Candidatus Thiothrix anitrata' sp. nov.</title>
        <authorList>
            <person name="Ravin N.V."/>
            <person name="Smolyakov D."/>
            <person name="Rudenko T.S."/>
            <person name="Mardanov A.V."/>
            <person name="Beletsky A.V."/>
            <person name="Markov N.D."/>
            <person name="Fomenkov A.I."/>
            <person name="Roberts R.J."/>
            <person name="Karnachuk O.V."/>
            <person name="Novikov A."/>
            <person name="Grabovich M.Y."/>
        </authorList>
    </citation>
    <scope>NUCLEOTIDE SEQUENCE [LARGE SCALE GENOMIC DNA]</scope>
    <source>
        <strain evidence="16 17">A52</strain>
    </source>
</reference>
<keyword evidence="9 11" id="KW-0472">Membrane</keyword>
<keyword evidence="7 12" id="KW-0798">TonB box</keyword>
<dbReference type="InterPro" id="IPR000531">
    <property type="entry name" value="Beta-barrel_TonB"/>
</dbReference>
<dbReference type="PANTHER" id="PTHR30069:SF53">
    <property type="entry name" value="COLICIN I RECEPTOR-RELATED"/>
    <property type="match status" value="1"/>
</dbReference>
<dbReference type="InterPro" id="IPR036942">
    <property type="entry name" value="Beta-barrel_TonB_sf"/>
</dbReference>
<organism evidence="16 17">
    <name type="scientific">Candidatus Thiothrix anitrata</name>
    <dbReference type="NCBI Taxonomy" id="2823902"/>
    <lineage>
        <taxon>Bacteria</taxon>
        <taxon>Pseudomonadati</taxon>
        <taxon>Pseudomonadota</taxon>
        <taxon>Gammaproteobacteria</taxon>
        <taxon>Thiotrichales</taxon>
        <taxon>Thiotrichaceae</taxon>
        <taxon>Thiothrix</taxon>
    </lineage>
</organism>
<keyword evidence="5 13" id="KW-0732">Signal</keyword>
<dbReference type="Pfam" id="PF07715">
    <property type="entry name" value="Plug"/>
    <property type="match status" value="1"/>
</dbReference>
<dbReference type="SUPFAM" id="SSF56935">
    <property type="entry name" value="Porins"/>
    <property type="match status" value="1"/>
</dbReference>
<evidence type="ECO:0000256" key="9">
    <source>
        <dbReference type="ARBA" id="ARBA00023136"/>
    </source>
</evidence>
<dbReference type="Pfam" id="PF00593">
    <property type="entry name" value="TonB_dep_Rec_b-barrel"/>
    <property type="match status" value="1"/>
</dbReference>
<dbReference type="InterPro" id="IPR010101">
    <property type="entry name" value="B12_transptr_BtuB"/>
</dbReference>
<evidence type="ECO:0000256" key="12">
    <source>
        <dbReference type="RuleBase" id="RU003357"/>
    </source>
</evidence>
<name>A0ABX7X4W5_9GAMM</name>
<evidence type="ECO:0000259" key="14">
    <source>
        <dbReference type="Pfam" id="PF00593"/>
    </source>
</evidence>
<keyword evidence="10 11" id="KW-0998">Cell outer membrane</keyword>
<evidence type="ECO:0000256" key="4">
    <source>
        <dbReference type="ARBA" id="ARBA00022692"/>
    </source>
</evidence>
<proteinExistence type="inferred from homology"/>
<evidence type="ECO:0000256" key="13">
    <source>
        <dbReference type="SAM" id="SignalP"/>
    </source>
</evidence>
<dbReference type="EMBL" id="CP072800">
    <property type="protein sequence ID" value="QTR50886.1"/>
    <property type="molecule type" value="Genomic_DNA"/>
</dbReference>
<evidence type="ECO:0000256" key="7">
    <source>
        <dbReference type="ARBA" id="ARBA00023077"/>
    </source>
</evidence>
<dbReference type="NCBIfam" id="TIGR01779">
    <property type="entry name" value="TonB-B12"/>
    <property type="match status" value="1"/>
</dbReference>
<comment type="subcellular location">
    <subcellularLocation>
        <location evidence="1 11">Cell outer membrane</location>
        <topology evidence="1 11">Multi-pass membrane protein</topology>
    </subcellularLocation>
</comment>
<dbReference type="InterPro" id="IPR039426">
    <property type="entry name" value="TonB-dep_rcpt-like"/>
</dbReference>
<evidence type="ECO:0000256" key="6">
    <source>
        <dbReference type="ARBA" id="ARBA00023065"/>
    </source>
</evidence>
<keyword evidence="17" id="KW-1185">Reference proteome</keyword>
<evidence type="ECO:0000259" key="15">
    <source>
        <dbReference type="Pfam" id="PF07715"/>
    </source>
</evidence>
<evidence type="ECO:0000256" key="10">
    <source>
        <dbReference type="ARBA" id="ARBA00023237"/>
    </source>
</evidence>
<evidence type="ECO:0000256" key="8">
    <source>
        <dbReference type="ARBA" id="ARBA00023114"/>
    </source>
</evidence>
<dbReference type="Gene3D" id="2.40.170.20">
    <property type="entry name" value="TonB-dependent receptor, beta-barrel domain"/>
    <property type="match status" value="1"/>
</dbReference>
<feature type="signal peptide" evidence="13">
    <location>
        <begin position="1"/>
        <end position="25"/>
    </location>
</feature>
<keyword evidence="3 11" id="KW-1134">Transmembrane beta strand</keyword>
<keyword evidence="8" id="KW-0626">Porin</keyword>
<comment type="similarity">
    <text evidence="11 12">Belongs to the TonB-dependent receptor family.</text>
</comment>
<dbReference type="CDD" id="cd01347">
    <property type="entry name" value="ligand_gated_channel"/>
    <property type="match status" value="1"/>
</dbReference>
<evidence type="ECO:0000256" key="3">
    <source>
        <dbReference type="ARBA" id="ARBA00022452"/>
    </source>
</evidence>
<dbReference type="Proteomes" id="UP000672027">
    <property type="component" value="Chromosome"/>
</dbReference>
<dbReference type="PROSITE" id="PS52016">
    <property type="entry name" value="TONB_DEPENDENT_REC_3"/>
    <property type="match status" value="1"/>
</dbReference>
<evidence type="ECO:0000313" key="16">
    <source>
        <dbReference type="EMBL" id="QTR50886.1"/>
    </source>
</evidence>
<gene>
    <name evidence="16" type="primary">btuB</name>
    <name evidence="16" type="ORF">J8380_04770</name>
</gene>
<accession>A0ABX7X4W5</accession>
<feature type="domain" description="TonB-dependent receptor plug" evidence="15">
    <location>
        <begin position="46"/>
        <end position="151"/>
    </location>
</feature>
<evidence type="ECO:0000256" key="2">
    <source>
        <dbReference type="ARBA" id="ARBA00022448"/>
    </source>
</evidence>
<feature type="chain" id="PRO_5046995538" evidence="13">
    <location>
        <begin position="26"/>
        <end position="609"/>
    </location>
</feature>
<dbReference type="PANTHER" id="PTHR30069">
    <property type="entry name" value="TONB-DEPENDENT OUTER MEMBRANE RECEPTOR"/>
    <property type="match status" value="1"/>
</dbReference>
<sequence>MKLRPFAAACGTAFICLSVCPSVLAEESTQLEDVVITADRKARTVDETLTPVTVITRKDIEKYQATDVAEVLRRVPGVNIVNSGGVGKVTSVFLRGTNSSHVLVLVDGIKIGSATVGSVAFQHIPLEQVERIEIVRGPRSSLYGSEAIGGVIQIFTRKGNEGFQPRLMLQAGSNNTQAVNATFAGGDKATWYNVSIGSERTSGINAQTNDATGERDGYERKQAAVRVGHNFVNGVKVEASVLQADGSSAYDSPPVVSYTDDFVQEVLSGKVIAPVGSKTIVTAQIGKSKDASDNFRDGAFISRFVTNRETGSLQADVQLGTAGNLTVGVDQQEDKVDGTTNYTIKSRKNDGLFASYQHDFGKTDVEVSARRDDNEQFGKHNTGAIAIGYDVSDNLRLKASQGKAFRAPTFNELYFPNNGFGGGNPNLKPEQSKNTEVGLDGKWANGKWSVSAFDNKIDNMISGWPAQNTAKAEIKGVELGASTQLAGWDVSTNLTVQSPKDKLTGKPLTYRPKQMASIDVDRQFNRVRIGTTLRGESKRDWDDSSMWPAIERKQLPGYGTVDLRADYALAKDWTVGAKIGNVLDKDYQTNSGYNQDGINGLVTLKYAPK</sequence>
<dbReference type="RefSeq" id="WP_210228808.1">
    <property type="nucleotide sequence ID" value="NZ_CP072800.1"/>
</dbReference>
<evidence type="ECO:0000256" key="5">
    <source>
        <dbReference type="ARBA" id="ARBA00022729"/>
    </source>
</evidence>
<protein>
    <submittedName>
        <fullName evidence="16">TonB-dependent vitamin B12 receptor</fullName>
    </submittedName>
</protein>
<dbReference type="Gene3D" id="2.170.130.10">
    <property type="entry name" value="TonB-dependent receptor, plug domain"/>
    <property type="match status" value="1"/>
</dbReference>
<keyword evidence="2 11" id="KW-0813">Transport</keyword>
<evidence type="ECO:0000256" key="11">
    <source>
        <dbReference type="PROSITE-ProRule" id="PRU01360"/>
    </source>
</evidence>
<keyword evidence="6" id="KW-0406">Ion transport</keyword>
<evidence type="ECO:0000313" key="17">
    <source>
        <dbReference type="Proteomes" id="UP000672027"/>
    </source>
</evidence>
<keyword evidence="16" id="KW-0675">Receptor</keyword>
<dbReference type="InterPro" id="IPR012910">
    <property type="entry name" value="Plug_dom"/>
</dbReference>
<keyword evidence="4 11" id="KW-0812">Transmembrane</keyword>
<evidence type="ECO:0000256" key="1">
    <source>
        <dbReference type="ARBA" id="ARBA00004571"/>
    </source>
</evidence>
<feature type="domain" description="TonB-dependent receptor-like beta-barrel" evidence="14">
    <location>
        <begin position="172"/>
        <end position="582"/>
    </location>
</feature>